<evidence type="ECO:0000313" key="3">
    <source>
        <dbReference type="Proteomes" id="UP000184600"/>
    </source>
</evidence>
<feature type="transmembrane region" description="Helical" evidence="1">
    <location>
        <begin position="134"/>
        <end position="151"/>
    </location>
</feature>
<dbReference type="EMBL" id="FRFG01000101">
    <property type="protein sequence ID" value="SHO59169.1"/>
    <property type="molecule type" value="Genomic_DNA"/>
</dbReference>
<organism evidence="2 3">
    <name type="scientific">Vibrio quintilis</name>
    <dbReference type="NCBI Taxonomy" id="1117707"/>
    <lineage>
        <taxon>Bacteria</taxon>
        <taxon>Pseudomonadati</taxon>
        <taxon>Pseudomonadota</taxon>
        <taxon>Gammaproteobacteria</taxon>
        <taxon>Vibrionales</taxon>
        <taxon>Vibrionaceae</taxon>
        <taxon>Vibrio</taxon>
    </lineage>
</organism>
<dbReference type="RefSeq" id="WP_073586582.1">
    <property type="nucleotide sequence ID" value="NZ_AP024898.1"/>
</dbReference>
<gene>
    <name evidence="2" type="ORF">VQ7734_04949</name>
</gene>
<keyword evidence="1" id="KW-1133">Transmembrane helix</keyword>
<proteinExistence type="predicted"/>
<dbReference type="AlphaFoldDB" id="A0A1M7Z2H5"/>
<dbReference type="STRING" id="1117707.VQ7734_04949"/>
<sequence length="159" mass="18030">MNHTNTIISSIPVSLPGHFLPQANWADCYEIVAKEKNLKSPAAVAKMFSSQPPWWIKALNGVRNKIVGLIGIKSGEISVDQQQAGAFPIVSQSEQTTVMGFDDWHLNFRVVVETMEKASGTRVRLSTFVQRRNWFGYLYIFLITPFHKLIVRRLLKNLS</sequence>
<dbReference type="InterPro" id="IPR021295">
    <property type="entry name" value="DUF2867"/>
</dbReference>
<dbReference type="Pfam" id="PF11066">
    <property type="entry name" value="DUF2867"/>
    <property type="match status" value="1"/>
</dbReference>
<evidence type="ECO:0008006" key="4">
    <source>
        <dbReference type="Google" id="ProtNLM"/>
    </source>
</evidence>
<name>A0A1M7Z2H5_9VIBR</name>
<accession>A0A1M7Z2H5</accession>
<reference evidence="3" key="1">
    <citation type="submission" date="2016-12" db="EMBL/GenBank/DDBJ databases">
        <authorList>
            <person name="Rodrigo-Torres L."/>
            <person name="Arahal R.D."/>
            <person name="Lucena T."/>
        </authorList>
    </citation>
    <scope>NUCLEOTIDE SEQUENCE [LARGE SCALE GENOMIC DNA]</scope>
</reference>
<evidence type="ECO:0000313" key="2">
    <source>
        <dbReference type="EMBL" id="SHO59169.1"/>
    </source>
</evidence>
<dbReference type="OrthoDB" id="7058586at2"/>
<evidence type="ECO:0000256" key="1">
    <source>
        <dbReference type="SAM" id="Phobius"/>
    </source>
</evidence>
<dbReference type="Proteomes" id="UP000184600">
    <property type="component" value="Unassembled WGS sequence"/>
</dbReference>
<keyword evidence="3" id="KW-1185">Reference proteome</keyword>
<keyword evidence="1" id="KW-0472">Membrane</keyword>
<keyword evidence="1" id="KW-0812">Transmembrane</keyword>
<protein>
    <recommendedName>
        <fullName evidence="4">DUF2867 domain-containing protein</fullName>
    </recommendedName>
</protein>